<feature type="domain" description="Periplasmic binding protein" evidence="5">
    <location>
        <begin position="39"/>
        <end position="292"/>
    </location>
</feature>
<evidence type="ECO:0000313" key="6">
    <source>
        <dbReference type="EMBL" id="MBU9710400.1"/>
    </source>
</evidence>
<evidence type="ECO:0000256" key="3">
    <source>
        <dbReference type="ARBA" id="ARBA00022729"/>
    </source>
</evidence>
<comment type="caution">
    <text evidence="6">The sequence shown here is derived from an EMBL/GenBank/DDBJ whole genome shotgun (WGS) entry which is preliminary data.</text>
</comment>
<proteinExistence type="inferred from homology"/>
<evidence type="ECO:0000259" key="5">
    <source>
        <dbReference type="Pfam" id="PF13407"/>
    </source>
</evidence>
<protein>
    <submittedName>
        <fullName evidence="6">Substrate-binding domain-containing protein</fullName>
    </submittedName>
</protein>
<evidence type="ECO:0000256" key="4">
    <source>
        <dbReference type="SAM" id="SignalP"/>
    </source>
</evidence>
<dbReference type="RefSeq" id="WP_217064291.1">
    <property type="nucleotide sequence ID" value="NZ_JAHQCS010000026.1"/>
</dbReference>
<reference evidence="6 7" key="1">
    <citation type="submission" date="2021-06" db="EMBL/GenBank/DDBJ databases">
        <title>Bacillus sp. RD4P76, an endophyte from a halophyte.</title>
        <authorList>
            <person name="Sun J.-Q."/>
        </authorList>
    </citation>
    <scope>NUCLEOTIDE SEQUENCE [LARGE SCALE GENOMIC DNA]</scope>
    <source>
        <strain evidence="6 7">CGMCC 1.15917</strain>
    </source>
</reference>
<gene>
    <name evidence="6" type="ORF">KS419_01300</name>
</gene>
<name>A0ABS6JAC7_9BACI</name>
<evidence type="ECO:0000256" key="2">
    <source>
        <dbReference type="ARBA" id="ARBA00007639"/>
    </source>
</evidence>
<evidence type="ECO:0000256" key="1">
    <source>
        <dbReference type="ARBA" id="ARBA00004196"/>
    </source>
</evidence>
<dbReference type="PROSITE" id="PS51257">
    <property type="entry name" value="PROKAR_LIPOPROTEIN"/>
    <property type="match status" value="1"/>
</dbReference>
<keyword evidence="3 4" id="KW-0732">Signal</keyword>
<keyword evidence="7" id="KW-1185">Reference proteome</keyword>
<comment type="subcellular location">
    <subcellularLocation>
        <location evidence="1">Cell envelope</location>
    </subcellularLocation>
</comment>
<sequence length="316" mass="33514">MKKLGMLLVVMMLMLVVVACGDSDEGTSGEGSGDGEYKIGLAMNTLNNPFFVDLKEGAEAYAEDQGINLVVTDSQGDPGTQMSDVENLLEQNLDLLILNPVDSDAAGQAVLLANEQGVPVITVDRQASNGEVLAHIGFDALRSGNIAATYLDDTLGGEGKVVELQGILGTNVGRDRSQGFNDHMDSVPGIEIIARQSANFDRGEALSVMEDILQANSEIDAVYAANDEMVMGALSAIEAAGRLDEMVIIGTDAIDPAMDAIREGRLEATIAEPPFFLGRDAVKTAIQILEGEDVDELILLENTLVTADNVEDVETR</sequence>
<feature type="signal peptide" evidence="4">
    <location>
        <begin position="1"/>
        <end position="19"/>
    </location>
</feature>
<dbReference type="PANTHER" id="PTHR46847">
    <property type="entry name" value="D-ALLOSE-BINDING PERIPLASMIC PROTEIN-RELATED"/>
    <property type="match status" value="1"/>
</dbReference>
<dbReference type="Proteomes" id="UP000784880">
    <property type="component" value="Unassembled WGS sequence"/>
</dbReference>
<accession>A0ABS6JAC7</accession>
<dbReference type="InterPro" id="IPR025997">
    <property type="entry name" value="SBP_2_dom"/>
</dbReference>
<feature type="chain" id="PRO_5047057884" evidence="4">
    <location>
        <begin position="20"/>
        <end position="316"/>
    </location>
</feature>
<dbReference type="PANTHER" id="PTHR46847:SF1">
    <property type="entry name" value="D-ALLOSE-BINDING PERIPLASMIC PROTEIN-RELATED"/>
    <property type="match status" value="1"/>
</dbReference>
<organism evidence="6 7">
    <name type="scientific">Evansella tamaricis</name>
    <dbReference type="NCBI Taxonomy" id="2069301"/>
    <lineage>
        <taxon>Bacteria</taxon>
        <taxon>Bacillati</taxon>
        <taxon>Bacillota</taxon>
        <taxon>Bacilli</taxon>
        <taxon>Bacillales</taxon>
        <taxon>Bacillaceae</taxon>
        <taxon>Evansella</taxon>
    </lineage>
</organism>
<evidence type="ECO:0000313" key="7">
    <source>
        <dbReference type="Proteomes" id="UP000784880"/>
    </source>
</evidence>
<comment type="similarity">
    <text evidence="2">Belongs to the bacterial solute-binding protein 2 family.</text>
</comment>
<dbReference type="Pfam" id="PF13407">
    <property type="entry name" value="Peripla_BP_4"/>
    <property type="match status" value="1"/>
</dbReference>
<dbReference type="EMBL" id="JAHQCS010000026">
    <property type="protein sequence ID" value="MBU9710400.1"/>
    <property type="molecule type" value="Genomic_DNA"/>
</dbReference>